<keyword evidence="3 6" id="KW-0812">Transmembrane</keyword>
<protein>
    <submittedName>
        <fullName evidence="7">Cytochrome c oxidase subunit 4</fullName>
    </submittedName>
</protein>
<evidence type="ECO:0000313" key="7">
    <source>
        <dbReference type="EMBL" id="MBB5176134.1"/>
    </source>
</evidence>
<evidence type="ECO:0000256" key="5">
    <source>
        <dbReference type="ARBA" id="ARBA00023136"/>
    </source>
</evidence>
<sequence>MADLQTESLNKKELDTLYKSRAKEMRIQLTSFALMIFMTFIAFGLVALEFNKYLVGAIIVTLAFIQVILQFFYFMHMKDKGHDFAKLFILVGMYFAIAFIITFVFIVWIGTGGIK</sequence>
<evidence type="ECO:0000256" key="1">
    <source>
        <dbReference type="ARBA" id="ARBA00004651"/>
    </source>
</evidence>
<comment type="subcellular location">
    <subcellularLocation>
        <location evidence="1">Cell membrane</location>
        <topology evidence="1">Multi-pass membrane protein</topology>
    </subcellularLocation>
</comment>
<gene>
    <name evidence="7" type="ORF">HNQ45_001021</name>
</gene>
<feature type="transmembrane region" description="Helical" evidence="6">
    <location>
        <begin position="54"/>
        <end position="75"/>
    </location>
</feature>
<evidence type="ECO:0000256" key="2">
    <source>
        <dbReference type="ARBA" id="ARBA00022475"/>
    </source>
</evidence>
<proteinExistence type="predicted"/>
<dbReference type="InterPro" id="IPR005171">
    <property type="entry name" value="Cyt_c_oxidase_su4_prok"/>
</dbReference>
<keyword evidence="4 6" id="KW-1133">Transmembrane helix</keyword>
<keyword evidence="8" id="KW-1185">Reference proteome</keyword>
<dbReference type="AlphaFoldDB" id="A0A9Q2CZ18"/>
<evidence type="ECO:0000313" key="8">
    <source>
        <dbReference type="Proteomes" id="UP000579136"/>
    </source>
</evidence>
<dbReference type="RefSeq" id="WP_183674102.1">
    <property type="nucleotide sequence ID" value="NZ_CBCRYX010000004.1"/>
</dbReference>
<name>A0A9Q2CZ18_9STAP</name>
<evidence type="ECO:0000256" key="6">
    <source>
        <dbReference type="SAM" id="Phobius"/>
    </source>
</evidence>
<dbReference type="GO" id="GO:0005886">
    <property type="term" value="C:plasma membrane"/>
    <property type="evidence" value="ECO:0007669"/>
    <property type="project" value="UniProtKB-SubCell"/>
</dbReference>
<dbReference type="Proteomes" id="UP000579136">
    <property type="component" value="Unassembled WGS sequence"/>
</dbReference>
<organism evidence="7 8">
    <name type="scientific">Nosocomiicoccus ampullae</name>
    <dbReference type="NCBI Taxonomy" id="489910"/>
    <lineage>
        <taxon>Bacteria</taxon>
        <taxon>Bacillati</taxon>
        <taxon>Bacillota</taxon>
        <taxon>Bacilli</taxon>
        <taxon>Bacillales</taxon>
        <taxon>Staphylococcaceae</taxon>
        <taxon>Nosocomiicoccus</taxon>
    </lineage>
</organism>
<feature type="transmembrane region" description="Helical" evidence="6">
    <location>
        <begin position="29"/>
        <end position="48"/>
    </location>
</feature>
<evidence type="ECO:0000256" key="3">
    <source>
        <dbReference type="ARBA" id="ARBA00022692"/>
    </source>
</evidence>
<comment type="caution">
    <text evidence="7">The sequence shown here is derived from an EMBL/GenBank/DDBJ whole genome shotgun (WGS) entry which is preliminary data.</text>
</comment>
<accession>A0A9Q2CZ18</accession>
<dbReference type="EMBL" id="JACHHF010000005">
    <property type="protein sequence ID" value="MBB5176134.1"/>
    <property type="molecule type" value="Genomic_DNA"/>
</dbReference>
<dbReference type="Pfam" id="PF03626">
    <property type="entry name" value="COX4_pro"/>
    <property type="match status" value="1"/>
</dbReference>
<keyword evidence="5 6" id="KW-0472">Membrane</keyword>
<evidence type="ECO:0000256" key="4">
    <source>
        <dbReference type="ARBA" id="ARBA00022989"/>
    </source>
</evidence>
<feature type="transmembrane region" description="Helical" evidence="6">
    <location>
        <begin position="87"/>
        <end position="109"/>
    </location>
</feature>
<keyword evidence="2" id="KW-1003">Cell membrane</keyword>
<reference evidence="7 8" key="1">
    <citation type="submission" date="2020-08" db="EMBL/GenBank/DDBJ databases">
        <title>Genomic Encyclopedia of Type Strains, Phase IV (KMG-IV): sequencing the most valuable type-strain genomes for metagenomic binning, comparative biology and taxonomic classification.</title>
        <authorList>
            <person name="Goeker M."/>
        </authorList>
    </citation>
    <scope>NUCLEOTIDE SEQUENCE [LARGE SCALE GENOMIC DNA]</scope>
    <source>
        <strain evidence="7 8">DSM 19163</strain>
    </source>
</reference>